<reference evidence="5" key="1">
    <citation type="journal article" date="2011" name="Nat. Biotechnol.">
        <title>The genomic sequence of the Chinese hamster ovary (CHO)-K1 cell line.</title>
        <authorList>
            <person name="Xu X."/>
            <person name="Nagarajan H."/>
            <person name="Lewis N.E."/>
            <person name="Pan S."/>
            <person name="Cai Z."/>
            <person name="Liu X."/>
            <person name="Chen W."/>
            <person name="Xie M."/>
            <person name="Wang W."/>
            <person name="Hammond S."/>
            <person name="Andersen M.R."/>
            <person name="Neff N."/>
            <person name="Passarelli B."/>
            <person name="Koh W."/>
            <person name="Fan H.C."/>
            <person name="Wang J."/>
            <person name="Gui Y."/>
            <person name="Lee K.H."/>
            <person name="Betenbaugh M.J."/>
            <person name="Quake S.R."/>
            <person name="Famili I."/>
            <person name="Palsson B.O."/>
            <person name="Wang J."/>
        </authorList>
    </citation>
    <scope>NUCLEOTIDE SEQUENCE [LARGE SCALE GENOMIC DNA]</scope>
    <source>
        <strain evidence="5">CHO K1 cell line</strain>
    </source>
</reference>
<organism evidence="4 5">
    <name type="scientific">Cricetulus griseus</name>
    <name type="common">Chinese hamster</name>
    <name type="synonym">Cricetulus barabensis griseus</name>
    <dbReference type="NCBI Taxonomy" id="10029"/>
    <lineage>
        <taxon>Eukaryota</taxon>
        <taxon>Metazoa</taxon>
        <taxon>Chordata</taxon>
        <taxon>Craniata</taxon>
        <taxon>Vertebrata</taxon>
        <taxon>Euteleostomi</taxon>
        <taxon>Mammalia</taxon>
        <taxon>Eutheria</taxon>
        <taxon>Euarchontoglires</taxon>
        <taxon>Glires</taxon>
        <taxon>Rodentia</taxon>
        <taxon>Myomorpha</taxon>
        <taxon>Muroidea</taxon>
        <taxon>Cricetidae</taxon>
        <taxon>Cricetinae</taxon>
        <taxon>Cricetulus</taxon>
    </lineage>
</organism>
<dbReference type="GO" id="GO:0008284">
    <property type="term" value="P:positive regulation of cell population proliferation"/>
    <property type="evidence" value="ECO:0007669"/>
    <property type="project" value="InterPro"/>
</dbReference>
<dbReference type="InterPro" id="IPR032675">
    <property type="entry name" value="LRR_dom_sf"/>
</dbReference>
<dbReference type="GO" id="GO:0043066">
    <property type="term" value="P:negative regulation of apoptotic process"/>
    <property type="evidence" value="ECO:0007669"/>
    <property type="project" value="InterPro"/>
</dbReference>
<dbReference type="eggNOG" id="ENOG502QWSJ">
    <property type="taxonomic scope" value="Eukaryota"/>
</dbReference>
<dbReference type="EMBL" id="JH000360">
    <property type="protein sequence ID" value="EGW09359.1"/>
    <property type="molecule type" value="Genomic_DNA"/>
</dbReference>
<dbReference type="RefSeq" id="XP_035308004.1">
    <property type="nucleotide sequence ID" value="XM_035452113.1"/>
</dbReference>
<dbReference type="PaxDb" id="10029-XP_003503121.1"/>
<dbReference type="Proteomes" id="UP000001075">
    <property type="component" value="Unassembled WGS sequence"/>
</dbReference>
<evidence type="ECO:0000256" key="3">
    <source>
        <dbReference type="ARBA" id="ARBA00022737"/>
    </source>
</evidence>
<evidence type="ECO:0000313" key="4">
    <source>
        <dbReference type="EMBL" id="EGW09359.1"/>
    </source>
</evidence>
<keyword evidence="3" id="KW-0677">Repeat</keyword>
<dbReference type="AlphaFoldDB" id="G3HGR5"/>
<dbReference type="PANTHER" id="PTHR14224">
    <property type="entry name" value="SIMILAR TO PREFERENTIALLY EXPRESSED ANTIGEN IN MELANOMA-LIKE 3"/>
    <property type="match status" value="1"/>
</dbReference>
<reference evidence="6" key="3">
    <citation type="journal article" date="2018" name="Biotechnol. Bioeng.">
        <title>A reference genome of the Chinese hamster based on a hybrid assembly strategy.</title>
        <authorList>
            <person name="Rupp O."/>
            <person name="MacDonald M.L."/>
            <person name="Li S."/>
            <person name="Dhiman H."/>
            <person name="Polson S."/>
            <person name="Griep S."/>
            <person name="Heffner K."/>
            <person name="Hernandez I."/>
            <person name="Brinkrolf K."/>
            <person name="Jadhav V."/>
            <person name="Samoudi M."/>
            <person name="Hao H."/>
            <person name="Kingham B."/>
            <person name="Goesmann A."/>
            <person name="Betenbaugh M.J."/>
            <person name="Lewis N.E."/>
            <person name="Borth N."/>
            <person name="Lee K.H."/>
        </authorList>
    </citation>
    <scope>NUCLEOTIDE SEQUENCE [LARGE SCALE GENOMIC DNA]</scope>
    <source>
        <strain evidence="6">17A/GY</strain>
    </source>
</reference>
<dbReference type="FunFam" id="3.80.10.10:FF:000079">
    <property type="entry name" value="PRAME family member 18"/>
    <property type="match status" value="1"/>
</dbReference>
<accession>G3HGR5</accession>
<reference evidence="7 8" key="5">
    <citation type="submission" date="2025-04" db="UniProtKB">
        <authorList>
            <consortium name="RefSeq"/>
        </authorList>
    </citation>
    <scope>IDENTIFICATION</scope>
    <source>
        <strain evidence="7 8">17A/GY</strain>
        <tissue evidence="7 8">Liver</tissue>
    </source>
</reference>
<evidence type="ECO:0000256" key="1">
    <source>
        <dbReference type="ARBA" id="ARBA00009608"/>
    </source>
</evidence>
<evidence type="ECO:0000313" key="6">
    <source>
        <dbReference type="Proteomes" id="UP001108280"/>
    </source>
</evidence>
<dbReference type="InterPro" id="IPR026271">
    <property type="entry name" value="PRAME"/>
</dbReference>
<dbReference type="OrthoDB" id="9611277at2759"/>
<dbReference type="PIRSF" id="PIRSF038286">
    <property type="entry name" value="PRAME"/>
    <property type="match status" value="1"/>
</dbReference>
<dbReference type="CTD" id="337867"/>
<dbReference type="InParanoid" id="G3HGR5"/>
<evidence type="ECO:0000313" key="5">
    <source>
        <dbReference type="Proteomes" id="UP000001075"/>
    </source>
</evidence>
<evidence type="ECO:0000313" key="9">
    <source>
        <dbReference type="RefSeq" id="XP_035308003.1"/>
    </source>
</evidence>
<evidence type="ECO:0000313" key="8">
    <source>
        <dbReference type="RefSeq" id="XP_035308002.1"/>
    </source>
</evidence>
<dbReference type="SUPFAM" id="SSF52047">
    <property type="entry name" value="RNI-like"/>
    <property type="match status" value="1"/>
</dbReference>
<dbReference type="KEGG" id="cge:100766407"/>
<protein>
    <submittedName>
        <fullName evidence="4">Putative PRAME family member 24</fullName>
    </submittedName>
    <submittedName>
        <fullName evidence="7 8">Ubiquitin-associated domain-containing protein 2 isoform X2</fullName>
    </submittedName>
</protein>
<reference evidence="4" key="2">
    <citation type="submission" date="2011-08" db="EMBL/GenBank/DDBJ databases">
        <title>The genomic sequence of the Chinese hamster ovary CHO-K1 cell line.</title>
        <authorList>
            <person name="Xu X."/>
            <person name="Nagarajan H."/>
            <person name="Lewis N.E."/>
            <person name="Pan S."/>
            <person name="Cai Z."/>
            <person name="Liu X."/>
            <person name="Chen W."/>
            <person name="Xie M."/>
            <person name="Wang W."/>
            <person name="Hammond S."/>
            <person name="Andersen M.R."/>
            <person name="Neff N."/>
            <person name="Passarelli B."/>
            <person name="Koh W."/>
            <person name="Fan C.H."/>
            <person name="Wang J."/>
            <person name="Gui Y."/>
            <person name="Lee K.H."/>
            <person name="Betenbaugh M.J."/>
            <person name="Quake S.R."/>
            <person name="Famili I."/>
            <person name="Palsson B.O."/>
            <person name="Wang J."/>
        </authorList>
    </citation>
    <scope>NUCLEOTIDE SEQUENCE</scope>
</reference>
<dbReference type="PANTHER" id="PTHR14224:SF26">
    <property type="entry name" value="PRAME LIKE 6"/>
    <property type="match status" value="1"/>
</dbReference>
<dbReference type="GO" id="GO:0045596">
    <property type="term" value="P:negative regulation of cell differentiation"/>
    <property type="evidence" value="ECO:0007669"/>
    <property type="project" value="InterPro"/>
</dbReference>
<keyword evidence="6" id="KW-1185">Reference proteome</keyword>
<dbReference type="GO" id="GO:0045892">
    <property type="term" value="P:negative regulation of DNA-templated transcription"/>
    <property type="evidence" value="ECO:0007669"/>
    <property type="project" value="InterPro"/>
</dbReference>
<evidence type="ECO:0000313" key="7">
    <source>
        <dbReference type="RefSeq" id="XP_035308001.1"/>
    </source>
</evidence>
<reference evidence="6" key="4">
    <citation type="journal article" date="2020" name="Biotechnol. Bioeng.">
        <title>Chromosome-scale scaffolds for the Chinese hamster reference genome assembly to facilitate the study of the CHO epigenome.</title>
        <authorList>
            <person name="Hilliard W."/>
            <person name="MacDonald M."/>
            <person name="Lee K.H."/>
        </authorList>
    </citation>
    <scope>NUCLEOTIDE SEQUENCE [LARGE SCALE GENOMIC DNA]</scope>
    <source>
        <strain evidence="6">17A/GY</strain>
    </source>
</reference>
<comment type="similarity">
    <text evidence="1">Belongs to the PRAME family.</text>
</comment>
<dbReference type="Proteomes" id="UP001108280">
    <property type="component" value="Chromosome 1"/>
</dbReference>
<dbReference type="Gene3D" id="3.80.10.10">
    <property type="entry name" value="Ribonuclease Inhibitor"/>
    <property type="match status" value="1"/>
</dbReference>
<name>G3HGR5_CRIGR</name>
<dbReference type="RefSeq" id="XP_035308003.1">
    <property type="nucleotide sequence ID" value="XM_035452112.1"/>
</dbReference>
<evidence type="ECO:0000313" key="10">
    <source>
        <dbReference type="RefSeq" id="XP_035308004.1"/>
    </source>
</evidence>
<gene>
    <name evidence="7 8 9 10" type="primary">Ubac2</name>
    <name evidence="4" type="ORF">I79_009805</name>
</gene>
<evidence type="ECO:0000256" key="2">
    <source>
        <dbReference type="ARBA" id="ARBA00022614"/>
    </source>
</evidence>
<sequence>MGSRAPPTLLQLALERLLREEALVISALEDLPVGMFPEMFKKAFNDRLSNILRAMVPAWPFPCLPAGGLIYNPHLETLKGLLDGLDVLITEKVHPRSKLRVLDLINVNLDFWSLNAGSHKSGCSPQSMRQPQSVEMCPNSVQKKPFTVVTELEITKASFTECDIYLLQWAKRQKASVHLCCRKLHIWDAPVFTATQLFNMVDVGCIQELRLSQWCLQYMAHIFPYLGQMRHLRTLILEIIRQLFTSDAAAEPEWISLLLSQFSKLPCLQNLCVNDVYFLTGCLEEWLRCLNNPLVTLSITYCRLSQSDLRYLSQCLVICELKHLNLSGVELSNSCPKLLGVLLERLKSTLQTLELEQCNLKDPHFNAILPALTQCSQLTKINFYRNDISLLVLKNLLHHTAKMRRLTQELYPAPLECYDYFTILRDKFIQLCPELLDILRVERQPRKVSFATRACFVCFKSCFYDHKARLCLCSYAG</sequence>
<proteinExistence type="inferred from homology"/>
<dbReference type="STRING" id="10029.G3HGR5"/>
<dbReference type="RefSeq" id="XP_035308002.1">
    <property type="nucleotide sequence ID" value="XM_035452111.1"/>
</dbReference>
<dbReference type="GO" id="GO:0005737">
    <property type="term" value="C:cytoplasm"/>
    <property type="evidence" value="ECO:0007669"/>
    <property type="project" value="TreeGrafter"/>
</dbReference>
<dbReference type="InterPro" id="IPR050694">
    <property type="entry name" value="LRRC14/PRAME"/>
</dbReference>
<dbReference type="RefSeq" id="XP_035308001.1">
    <property type="nucleotide sequence ID" value="XM_035452110.1"/>
</dbReference>
<dbReference type="GeneID" id="100766407"/>
<keyword evidence="2" id="KW-0433">Leucine-rich repeat</keyword>